<feature type="region of interest" description="Disordered" evidence="3">
    <location>
        <begin position="352"/>
        <end position="423"/>
    </location>
</feature>
<gene>
    <name evidence="6" type="ORF">HDU87_007540</name>
</gene>
<sequence>MKLSTLVGSAVTALAAVGHVSAAGFGDYSACKSTFVRKEIHDMTQSEWMTYMTTIQKAMVTPYSGNPKITLWERFGQIHNNYQDSIHANSIFILWHRWFIYYVELQLRSINANFRFPYWATERQWSSADWSKDGFWGVVGQGTGVGTPIKGGAFSGVKYTVVDDNNAWWLAPFKDSKIKRAYSLDNVKSAKSAADLKWFRHASLDDYNNIYEQCTKLPTNGFHCWANRNEWLHGTFHTIQGVVNDANQDQVGQMGTMFSPLDPLFFIHHANIDRIYDNAQSGWAAAKKSQAWQINGSCPTAKEASDEKKSPNCLTLNTKLPGWSSLSVANVQFSSQLCVKYQAPVHIVSSGSAVHKRDHDDEEETGYGHHSASSAAPSHTKTASTAAPAATETSTATESAPPGYPTGVPTIPGGNTTIPAGNTTVPINGTSIYPPGYTPPTYPAAPLPEKWIQMQYSSAPEPVELYAKAIKASVAAIFNSTVARISAGTPPSGPVKHYVHGIDNVLGDAKKVMTAAAETVVAAVGDVENDAEKWANKVDQLFKSTGATGAKICKKNKRKGSDEL</sequence>
<protein>
    <recommendedName>
        <fullName evidence="5">Tyrosinase copper-binding domain-containing protein</fullName>
    </recommendedName>
</protein>
<dbReference type="InterPro" id="IPR008922">
    <property type="entry name" value="Di-copper_centre_dom_sf"/>
</dbReference>
<proteinExistence type="predicted"/>
<evidence type="ECO:0000313" key="6">
    <source>
        <dbReference type="EMBL" id="KAJ3183117.1"/>
    </source>
</evidence>
<dbReference type="SUPFAM" id="SSF48056">
    <property type="entry name" value="Di-copper centre-containing domain"/>
    <property type="match status" value="1"/>
</dbReference>
<organism evidence="6 7">
    <name type="scientific">Geranomyces variabilis</name>
    <dbReference type="NCBI Taxonomy" id="109894"/>
    <lineage>
        <taxon>Eukaryota</taxon>
        <taxon>Fungi</taxon>
        <taxon>Fungi incertae sedis</taxon>
        <taxon>Chytridiomycota</taxon>
        <taxon>Chytridiomycota incertae sedis</taxon>
        <taxon>Chytridiomycetes</taxon>
        <taxon>Spizellomycetales</taxon>
        <taxon>Powellomycetaceae</taxon>
        <taxon>Geranomyces</taxon>
    </lineage>
</organism>
<evidence type="ECO:0000313" key="7">
    <source>
        <dbReference type="Proteomes" id="UP001212152"/>
    </source>
</evidence>
<dbReference type="PRINTS" id="PR00092">
    <property type="entry name" value="TYROSINASE"/>
</dbReference>
<evidence type="ECO:0000256" key="3">
    <source>
        <dbReference type="SAM" id="MobiDB-lite"/>
    </source>
</evidence>
<dbReference type="AlphaFoldDB" id="A0AAD5TSH4"/>
<comment type="caution">
    <text evidence="6">The sequence shown here is derived from an EMBL/GenBank/DDBJ whole genome shotgun (WGS) entry which is preliminary data.</text>
</comment>
<dbReference type="InterPro" id="IPR002227">
    <property type="entry name" value="Tyrosinase_Cu-bd"/>
</dbReference>
<dbReference type="PANTHER" id="PTHR11474:SF126">
    <property type="entry name" value="TYROSINASE-LIKE PROTEIN TYR-1-RELATED"/>
    <property type="match status" value="1"/>
</dbReference>
<reference evidence="6" key="1">
    <citation type="submission" date="2020-05" db="EMBL/GenBank/DDBJ databases">
        <title>Phylogenomic resolution of chytrid fungi.</title>
        <authorList>
            <person name="Stajich J.E."/>
            <person name="Amses K."/>
            <person name="Simmons R."/>
            <person name="Seto K."/>
            <person name="Myers J."/>
            <person name="Bonds A."/>
            <person name="Quandt C.A."/>
            <person name="Barry K."/>
            <person name="Liu P."/>
            <person name="Grigoriev I."/>
            <person name="Longcore J.E."/>
            <person name="James T.Y."/>
        </authorList>
    </citation>
    <scope>NUCLEOTIDE SEQUENCE</scope>
    <source>
        <strain evidence="6">JEL0379</strain>
    </source>
</reference>
<keyword evidence="2" id="KW-0186">Copper</keyword>
<feature type="domain" description="Tyrosinase copper-binding" evidence="5">
    <location>
        <begin position="262"/>
        <end position="273"/>
    </location>
</feature>
<evidence type="ECO:0000256" key="1">
    <source>
        <dbReference type="ARBA" id="ARBA00022723"/>
    </source>
</evidence>
<dbReference type="Gene3D" id="1.10.1280.10">
    <property type="entry name" value="Di-copper center containing domain from catechol oxidase"/>
    <property type="match status" value="1"/>
</dbReference>
<evidence type="ECO:0000259" key="5">
    <source>
        <dbReference type="PROSITE" id="PS00498"/>
    </source>
</evidence>
<evidence type="ECO:0000256" key="2">
    <source>
        <dbReference type="ARBA" id="ARBA00023008"/>
    </source>
</evidence>
<feature type="chain" id="PRO_5041925643" description="Tyrosinase copper-binding domain-containing protein" evidence="4">
    <location>
        <begin position="23"/>
        <end position="564"/>
    </location>
</feature>
<keyword evidence="7" id="KW-1185">Reference proteome</keyword>
<keyword evidence="4" id="KW-0732">Signal</keyword>
<dbReference type="Pfam" id="PF00264">
    <property type="entry name" value="Tyrosinase"/>
    <property type="match status" value="1"/>
</dbReference>
<dbReference type="GO" id="GO:0046872">
    <property type="term" value="F:metal ion binding"/>
    <property type="evidence" value="ECO:0007669"/>
    <property type="project" value="UniProtKB-KW"/>
</dbReference>
<evidence type="ECO:0000256" key="4">
    <source>
        <dbReference type="SAM" id="SignalP"/>
    </source>
</evidence>
<feature type="compositionally biased region" description="Low complexity" evidence="3">
    <location>
        <begin position="370"/>
        <end position="401"/>
    </location>
</feature>
<feature type="signal peptide" evidence="4">
    <location>
        <begin position="1"/>
        <end position="22"/>
    </location>
</feature>
<dbReference type="GO" id="GO:0016491">
    <property type="term" value="F:oxidoreductase activity"/>
    <property type="evidence" value="ECO:0007669"/>
    <property type="project" value="InterPro"/>
</dbReference>
<keyword evidence="1" id="KW-0479">Metal-binding</keyword>
<dbReference type="InterPro" id="IPR050316">
    <property type="entry name" value="Tyrosinase/Hemocyanin"/>
</dbReference>
<accession>A0AAD5TSH4</accession>
<name>A0AAD5TSH4_9FUNG</name>
<feature type="compositionally biased region" description="Polar residues" evidence="3">
    <location>
        <begin position="413"/>
        <end position="423"/>
    </location>
</feature>
<dbReference type="PANTHER" id="PTHR11474">
    <property type="entry name" value="TYROSINASE FAMILY MEMBER"/>
    <property type="match status" value="1"/>
</dbReference>
<dbReference type="PROSITE" id="PS00498">
    <property type="entry name" value="TYROSINASE_2"/>
    <property type="match status" value="1"/>
</dbReference>
<dbReference type="EMBL" id="JADGJQ010000007">
    <property type="protein sequence ID" value="KAJ3183117.1"/>
    <property type="molecule type" value="Genomic_DNA"/>
</dbReference>
<dbReference type="Proteomes" id="UP001212152">
    <property type="component" value="Unassembled WGS sequence"/>
</dbReference>